<dbReference type="Proteomes" id="UP000257127">
    <property type="component" value="Unassembled WGS sequence"/>
</dbReference>
<evidence type="ECO:0008006" key="4">
    <source>
        <dbReference type="Google" id="ProtNLM"/>
    </source>
</evidence>
<dbReference type="OrthoDB" id="671926at2"/>
<reference evidence="2 3" key="1">
    <citation type="submission" date="2018-08" db="EMBL/GenBank/DDBJ databases">
        <title>The draft genome squence of Brumimicrobium sp. N62.</title>
        <authorList>
            <person name="Du Z.-J."/>
            <person name="Luo H.-R."/>
        </authorList>
    </citation>
    <scope>NUCLEOTIDE SEQUENCE [LARGE SCALE GENOMIC DNA]</scope>
    <source>
        <strain evidence="2 3">N62</strain>
    </source>
</reference>
<feature type="signal peptide" evidence="1">
    <location>
        <begin position="1"/>
        <end position="23"/>
    </location>
</feature>
<keyword evidence="3" id="KW-1185">Reference proteome</keyword>
<name>A0A3E1F1R6_9FLAO</name>
<organism evidence="2 3">
    <name type="scientific">Brumimicrobium aurantiacum</name>
    <dbReference type="NCBI Taxonomy" id="1737063"/>
    <lineage>
        <taxon>Bacteria</taxon>
        <taxon>Pseudomonadati</taxon>
        <taxon>Bacteroidota</taxon>
        <taxon>Flavobacteriia</taxon>
        <taxon>Flavobacteriales</taxon>
        <taxon>Crocinitomicaceae</taxon>
        <taxon>Brumimicrobium</taxon>
    </lineage>
</organism>
<evidence type="ECO:0000256" key="1">
    <source>
        <dbReference type="SAM" id="SignalP"/>
    </source>
</evidence>
<protein>
    <recommendedName>
        <fullName evidence="4">Outer membrane protein beta-barrel domain-containing protein</fullName>
    </recommendedName>
</protein>
<dbReference type="AlphaFoldDB" id="A0A3E1F1R6"/>
<feature type="chain" id="PRO_5017764779" description="Outer membrane protein beta-barrel domain-containing protein" evidence="1">
    <location>
        <begin position="24"/>
        <end position="174"/>
    </location>
</feature>
<evidence type="ECO:0000313" key="3">
    <source>
        <dbReference type="Proteomes" id="UP000257127"/>
    </source>
</evidence>
<evidence type="ECO:0000313" key="2">
    <source>
        <dbReference type="EMBL" id="RFC55771.1"/>
    </source>
</evidence>
<gene>
    <name evidence="2" type="ORF">DXU93_02210</name>
</gene>
<comment type="caution">
    <text evidence="2">The sequence shown here is derived from an EMBL/GenBank/DDBJ whole genome shotgun (WGS) entry which is preliminary data.</text>
</comment>
<accession>A0A3E1F1R6</accession>
<proteinExistence type="predicted"/>
<dbReference type="RefSeq" id="WP_116879606.1">
    <property type="nucleotide sequence ID" value="NZ_QURB01000001.1"/>
</dbReference>
<sequence>MMRCLMYLLFGFALIFNVPTLNAQKKKPLLDPSVRKLGPYFGVQKGKYYVGEIGMEAQFKDIKLVKPKTHALHAGIEYNIPNNVLGFNAGYWHKPSRVDLTYGFDVTLRSNFEEERYGISPVIGYKLFGFHIRVGYMLLTPSKTFTETNTLFINLRFILVNNRKFKWNNRKKKR</sequence>
<dbReference type="EMBL" id="QURB01000001">
    <property type="protein sequence ID" value="RFC55771.1"/>
    <property type="molecule type" value="Genomic_DNA"/>
</dbReference>
<keyword evidence="1" id="KW-0732">Signal</keyword>